<evidence type="ECO:0000256" key="5">
    <source>
        <dbReference type="SAM" id="MobiDB-lite"/>
    </source>
</evidence>
<evidence type="ECO:0000256" key="3">
    <source>
        <dbReference type="ARBA" id="ARBA00022898"/>
    </source>
</evidence>
<keyword evidence="3" id="KW-0663">Pyridoxal phosphate</keyword>
<dbReference type="GO" id="GO:0030170">
    <property type="term" value="F:pyridoxal phosphate binding"/>
    <property type="evidence" value="ECO:0007669"/>
    <property type="project" value="InterPro"/>
</dbReference>
<dbReference type="GO" id="GO:0005737">
    <property type="term" value="C:cytoplasm"/>
    <property type="evidence" value="ECO:0007669"/>
    <property type="project" value="TreeGrafter"/>
</dbReference>
<evidence type="ECO:0000256" key="4">
    <source>
        <dbReference type="ARBA" id="ARBA00023239"/>
    </source>
</evidence>
<dbReference type="PANTHER" id="PTHR11999:SF70">
    <property type="entry name" value="MIP05841P"/>
    <property type="match status" value="1"/>
</dbReference>
<keyword evidence="2" id="KW-0210">Decarboxylase</keyword>
<dbReference type="InterPro" id="IPR015421">
    <property type="entry name" value="PyrdxlP-dep_Trfase_major"/>
</dbReference>
<feature type="region of interest" description="Disordered" evidence="5">
    <location>
        <begin position="735"/>
        <end position="761"/>
    </location>
</feature>
<gene>
    <name evidence="6" type="ORF">CGC21_25150</name>
</gene>
<dbReference type="VEuPathDB" id="TriTrypDB:LdCL_160009200"/>
<dbReference type="AlphaFoldDB" id="A0A504XV64"/>
<keyword evidence="4" id="KW-0456">Lyase</keyword>
<organism evidence="6 7">
    <name type="scientific">Leishmania donovani</name>
    <dbReference type="NCBI Taxonomy" id="5661"/>
    <lineage>
        <taxon>Eukaryota</taxon>
        <taxon>Discoba</taxon>
        <taxon>Euglenozoa</taxon>
        <taxon>Kinetoplastea</taxon>
        <taxon>Metakinetoplastina</taxon>
        <taxon>Trypanosomatida</taxon>
        <taxon>Trypanosomatidae</taxon>
        <taxon>Leishmaniinae</taxon>
        <taxon>Leishmania</taxon>
    </lineage>
</organism>
<dbReference type="GO" id="GO:0016831">
    <property type="term" value="F:carboxy-lyase activity"/>
    <property type="evidence" value="ECO:0007669"/>
    <property type="project" value="UniProtKB-KW"/>
</dbReference>
<dbReference type="VEuPathDB" id="TriTrypDB:LdBPK_160430.1"/>
<dbReference type="Gene3D" id="3.40.640.10">
    <property type="entry name" value="Type I PLP-dependent aspartate aminotransferase-like (Major domain)"/>
    <property type="match status" value="1"/>
</dbReference>
<dbReference type="VEuPathDB" id="TriTrypDB:LDHU3_16.0510"/>
<feature type="compositionally biased region" description="Polar residues" evidence="5">
    <location>
        <begin position="42"/>
        <end position="53"/>
    </location>
</feature>
<dbReference type="PANTHER" id="PTHR11999">
    <property type="entry name" value="GROUP II PYRIDOXAL-5-PHOSPHATE DECARBOXYLASE"/>
    <property type="match status" value="1"/>
</dbReference>
<dbReference type="Pfam" id="PF00282">
    <property type="entry name" value="Pyridoxal_deC"/>
    <property type="match status" value="1"/>
</dbReference>
<dbReference type="InterPro" id="IPR002129">
    <property type="entry name" value="PyrdxlP-dep_de-COase"/>
</dbReference>
<reference evidence="7" key="1">
    <citation type="submission" date="2019-02" db="EMBL/GenBank/DDBJ databases">
        <title>FDA dAtabase for Regulatory Grade micrObial Sequences (FDA-ARGOS): Supporting development and validation of Infectious Disease Dx tests.</title>
        <authorList>
            <person name="Duncan R."/>
            <person name="Fisher C."/>
            <person name="Tallon L."/>
            <person name="Sadzewicz L."/>
            <person name="Sengamalay N."/>
            <person name="Ott S."/>
            <person name="Godinez A."/>
            <person name="Nagaraj S."/>
            <person name="Vavikolanu K."/>
            <person name="Nadendla S."/>
            <person name="Aluvathingal J."/>
            <person name="Sichtig H."/>
        </authorList>
    </citation>
    <scope>NUCLEOTIDE SEQUENCE [LARGE SCALE GENOMIC DNA]</scope>
    <source>
        <strain evidence="7">FDAARGOS_361</strain>
    </source>
</reference>
<dbReference type="InterPro" id="IPR015424">
    <property type="entry name" value="PyrdxlP-dep_Trfase"/>
</dbReference>
<dbReference type="GO" id="GO:0019752">
    <property type="term" value="P:carboxylic acid metabolic process"/>
    <property type="evidence" value="ECO:0007669"/>
    <property type="project" value="InterPro"/>
</dbReference>
<feature type="compositionally biased region" description="Polar residues" evidence="5">
    <location>
        <begin position="747"/>
        <end position="760"/>
    </location>
</feature>
<dbReference type="FunFam" id="3.40.640.10:FF:000288">
    <property type="entry name" value="Uncharacterized protein"/>
    <property type="match status" value="1"/>
</dbReference>
<feature type="region of interest" description="Disordered" evidence="5">
    <location>
        <begin position="38"/>
        <end position="61"/>
    </location>
</feature>
<dbReference type="Proteomes" id="UP000318447">
    <property type="component" value="Unassembled WGS sequence"/>
</dbReference>
<evidence type="ECO:0000256" key="1">
    <source>
        <dbReference type="ARBA" id="ARBA00001933"/>
    </source>
</evidence>
<comment type="caution">
    <text evidence="6">The sequence shown here is derived from an EMBL/GenBank/DDBJ whole genome shotgun (WGS) entry which is preliminary data.</text>
</comment>
<dbReference type="SUPFAM" id="SSF53383">
    <property type="entry name" value="PLP-dependent transferases"/>
    <property type="match status" value="1"/>
</dbReference>
<protein>
    <submittedName>
        <fullName evidence="6">Pyridoxal-dependent decarboxylase conserved domain family protein</fullName>
    </submittedName>
</protein>
<dbReference type="EMBL" id="RHLC01000028">
    <property type="protein sequence ID" value="TPP51198.1"/>
    <property type="molecule type" value="Genomic_DNA"/>
</dbReference>
<evidence type="ECO:0000256" key="2">
    <source>
        <dbReference type="ARBA" id="ARBA00022793"/>
    </source>
</evidence>
<evidence type="ECO:0000313" key="6">
    <source>
        <dbReference type="EMBL" id="TPP51198.1"/>
    </source>
</evidence>
<accession>A0A504XV64</accession>
<dbReference type="InterPro" id="IPR010977">
    <property type="entry name" value="Aromatic_deC"/>
</dbReference>
<sequence>MGRVPVANARLYRRLAGEARRLALLLEAAATALQNAADLSAPRSTISPASTCESAAPSPQDHSASVAAVWRESAAISNHQQHGFERTDAHTKRHLITAAASSSPASMEADTAFATVPDSDSATHITSSAAVCSATAESAVRRFCDWAEGVDRSSDIGGCASFSAVSTTSPLPTSVSLNWLHAWLASMAATVAVTSRDAAAVLAPVVQPVQAHHSLTGGAAMTRERTKLPTSTSGRLSEVDMTLANTVASCIGLPSRFHWPSASPRTSLLTGDTARGYSADHGGSHRPAHAALMLWPTAMRTNSGHIAPRPPTSLNSCGAAALTALPAVATAKEVFAKASTRAPTPSNTATDGGGALYSTTLEAYTVLLHTARTQAVTRGTDQHNAFASSESAKQHSSRLVLYCGDQCDALLVRAAQLLGIAYVRVTQTVAMKRDLPLPEAHSTGTAAAGDVSCSIYNYAVDVRELQSRLVEDVAAGLYPLMVVGTFGSSLSGSVDPLLVMGEFCQRFGVWFHIDASHGGTALLAGPAENVAPPARLQRDAILTQFYAAASLADSVLVPTGLSTAVPYAALPVSPASRFATAGSAALFFAHIRKAAWSVQALGEARQRTFNQWITPGVVESDVLHVSPPSHMEAWLFEQHVTGALAPMRSWCAKPRAYLQPVPAAPLALAERVSAHQQFVRAVLQAVRGDGRFDASLDAAAFGIVCLRWLTAADEATVRLARAWAEVLAEAHDTPTTLQGKHVASAPAHQSGSHRTPNAGGSSAIDVEGGGRTVPPVQVFVGLVQLQRRVWIHVSFGPLLDVPEDAPASLVAAGKGAASVTVQGEPVTFTRMRALTYVQHTLNRAASLARTGGAADRMPEE</sequence>
<comment type="cofactor">
    <cofactor evidence="1">
        <name>pyridoxal 5'-phosphate</name>
        <dbReference type="ChEBI" id="CHEBI:597326"/>
    </cofactor>
</comment>
<name>A0A504XV64_LEIDO</name>
<proteinExistence type="predicted"/>
<evidence type="ECO:0000313" key="7">
    <source>
        <dbReference type="Proteomes" id="UP000318447"/>
    </source>
</evidence>